<proteinExistence type="predicted"/>
<organism evidence="1">
    <name type="scientific">Kitasatospora camelliae</name>
    <dbReference type="NCBI Taxonomy" id="3156397"/>
    <lineage>
        <taxon>Bacteria</taxon>
        <taxon>Bacillati</taxon>
        <taxon>Actinomycetota</taxon>
        <taxon>Actinomycetes</taxon>
        <taxon>Kitasatosporales</taxon>
        <taxon>Streptomycetaceae</taxon>
        <taxon>Kitasatospora</taxon>
    </lineage>
</organism>
<dbReference type="RefSeq" id="WP_354638421.1">
    <property type="nucleotide sequence ID" value="NZ_CP159872.1"/>
</dbReference>
<accession>A0AAU8JQB8</accession>
<dbReference type="KEGG" id="kcm:ABWK59_05895"/>
<gene>
    <name evidence="1" type="ORF">ABWK59_05895</name>
</gene>
<evidence type="ECO:0000313" key="1">
    <source>
        <dbReference type="EMBL" id="XCM78489.1"/>
    </source>
</evidence>
<name>A0AAU8JQB8_9ACTN</name>
<sequence>MLIDMHAEQLLVYGDSPFIDFREFHHPDGPDRCYRWVHLKRFHLPAEVPDDRSLLAAMIEHPEFRDTYDGAGLWQEPRHGQWWSHHITPDTYRAVDEATASATIRTWADAGWTTAIPDTLDRRLRDAVHTPIQQATGRYALGPLPEGARHDYGPIHAQFHELVLIDRTLGTLLLLVAADD</sequence>
<protein>
    <submittedName>
        <fullName evidence="1">Uncharacterized protein</fullName>
    </submittedName>
</protein>
<dbReference type="AlphaFoldDB" id="A0AAU8JQB8"/>
<dbReference type="EMBL" id="CP159872">
    <property type="protein sequence ID" value="XCM78489.1"/>
    <property type="molecule type" value="Genomic_DNA"/>
</dbReference>
<reference evidence="1" key="1">
    <citation type="submission" date="2024-06" db="EMBL/GenBank/DDBJ databases">
        <title>The genome sequences of Kitasatospora sp. strain HUAS MG31.</title>
        <authorList>
            <person name="Mo P."/>
        </authorList>
    </citation>
    <scope>NUCLEOTIDE SEQUENCE</scope>
    <source>
        <strain evidence="1">HUAS MG31</strain>
    </source>
</reference>